<sequence>MLMIDLRKRRTLGRKLGSSKEVQSSKVFLKLEPWKKTCIFKGASIFEGGRLHELKRLLSLGRILSRPSRVKNFQPLQIKRTSLFIEFPGGLLWTWIHSPGRSDQTPSSFGEVILPSAIQLLFGDDRAFAVRSTALVGAIGHLRSLERWSDRTPSSFAEVVLSSEIQLLSEDDRAFAVRSIALVGAIEHHRHLERGDTAVSDPTSIVGQSGFCRQIHRLGRSNRTPSSFGDVCERSGTFVLWRGGTAISDPTSIGGRSGFFRHIHRPGRSARAPSSFGVEILPSAIKLLSMDNRVVALRSTVLVVAIGHLRRLERWYCRQRFNFYRGTIGLFPSDPSPCFVIWRCGTTVSGLTSIGGRSGFSRQIHRPGRSYRAPSSFGEVILPSTIQLLSGDDQAFAVRSTALDRSDTFVFWRVDIAVSDRTSIGGRSSFCRQIHRPDRSDRAPSSFGEVILPSVIQLLSRDYRAIAVRSTALVGAIGHVSRLEMRYYRQRSNFYRGTIGLLPSDPPPC</sequence>
<dbReference type="AlphaFoldDB" id="A0A5D3DKJ9"/>
<organism evidence="1 2">
    <name type="scientific">Cucumis melo var. makuwa</name>
    <name type="common">Oriental melon</name>
    <dbReference type="NCBI Taxonomy" id="1194695"/>
    <lineage>
        <taxon>Eukaryota</taxon>
        <taxon>Viridiplantae</taxon>
        <taxon>Streptophyta</taxon>
        <taxon>Embryophyta</taxon>
        <taxon>Tracheophyta</taxon>
        <taxon>Spermatophyta</taxon>
        <taxon>Magnoliopsida</taxon>
        <taxon>eudicotyledons</taxon>
        <taxon>Gunneridae</taxon>
        <taxon>Pentapetalae</taxon>
        <taxon>rosids</taxon>
        <taxon>fabids</taxon>
        <taxon>Cucurbitales</taxon>
        <taxon>Cucurbitaceae</taxon>
        <taxon>Benincaseae</taxon>
        <taxon>Cucumis</taxon>
    </lineage>
</organism>
<accession>A0A5D3DKJ9</accession>
<evidence type="ECO:0000313" key="2">
    <source>
        <dbReference type="Proteomes" id="UP000321947"/>
    </source>
</evidence>
<reference evidence="1 2" key="1">
    <citation type="submission" date="2019-08" db="EMBL/GenBank/DDBJ databases">
        <title>Draft genome sequences of two oriental melons (Cucumis melo L. var makuwa).</title>
        <authorList>
            <person name="Kwon S.-Y."/>
        </authorList>
    </citation>
    <scope>NUCLEOTIDE SEQUENCE [LARGE SCALE GENOMIC DNA]</scope>
    <source>
        <strain evidence="2">cv. Chang Bougi</strain>
        <tissue evidence="1">Leaf</tissue>
    </source>
</reference>
<comment type="caution">
    <text evidence="1">The sequence shown here is derived from an EMBL/GenBank/DDBJ whole genome shotgun (WGS) entry which is preliminary data.</text>
</comment>
<gene>
    <name evidence="1" type="ORF">E5676_scaffold610G00490</name>
</gene>
<dbReference type="Proteomes" id="UP000321947">
    <property type="component" value="Unassembled WGS sequence"/>
</dbReference>
<evidence type="ECO:0000313" key="1">
    <source>
        <dbReference type="EMBL" id="TYK24145.1"/>
    </source>
</evidence>
<proteinExistence type="predicted"/>
<protein>
    <submittedName>
        <fullName evidence="1">Uncharacterized protein</fullName>
    </submittedName>
</protein>
<dbReference type="EMBL" id="SSTD01004048">
    <property type="protein sequence ID" value="TYK24145.1"/>
    <property type="molecule type" value="Genomic_DNA"/>
</dbReference>
<name>A0A5D3DKJ9_CUCMM</name>